<evidence type="ECO:0000313" key="2">
    <source>
        <dbReference type="Proteomes" id="UP000503462"/>
    </source>
</evidence>
<protein>
    <submittedName>
        <fullName evidence="1">Uncharacterized protein</fullName>
    </submittedName>
</protein>
<dbReference type="Proteomes" id="UP000503462">
    <property type="component" value="Chromosome 5"/>
</dbReference>
<dbReference type="PANTHER" id="PTHR38797:SF4">
    <property type="entry name" value="NUCLEAR PORE COMPLEX PROTEIN NUP85"/>
    <property type="match status" value="1"/>
</dbReference>
<evidence type="ECO:0000313" key="1">
    <source>
        <dbReference type="EMBL" id="QIX01920.1"/>
    </source>
</evidence>
<dbReference type="InterPro" id="IPR022085">
    <property type="entry name" value="OpdG"/>
</dbReference>
<keyword evidence="2" id="KW-1185">Reference proteome</keyword>
<organism evidence="1 2">
    <name type="scientific">Peltaster fructicola</name>
    <dbReference type="NCBI Taxonomy" id="286661"/>
    <lineage>
        <taxon>Eukaryota</taxon>
        <taxon>Fungi</taxon>
        <taxon>Dikarya</taxon>
        <taxon>Ascomycota</taxon>
        <taxon>Pezizomycotina</taxon>
        <taxon>Dothideomycetes</taxon>
        <taxon>Dothideomycetes incertae sedis</taxon>
        <taxon>Peltaster</taxon>
    </lineage>
</organism>
<dbReference type="PANTHER" id="PTHR38797">
    <property type="entry name" value="NUCLEAR PORE COMPLEX PROTEIN NUP85-RELATED"/>
    <property type="match status" value="1"/>
</dbReference>
<dbReference type="OrthoDB" id="3350591at2759"/>
<name>A0A6H0Y5Q1_9PEZI</name>
<proteinExistence type="predicted"/>
<gene>
    <name evidence="1" type="ORF">AMS68_007437</name>
</gene>
<dbReference type="EMBL" id="CP051143">
    <property type="protein sequence ID" value="QIX01920.1"/>
    <property type="molecule type" value="Genomic_DNA"/>
</dbReference>
<dbReference type="AlphaFoldDB" id="A0A6H0Y5Q1"/>
<dbReference type="Pfam" id="PF12311">
    <property type="entry name" value="DUF3632"/>
    <property type="match status" value="1"/>
</dbReference>
<sequence length="275" mass="31191">MSRQWASMVRQEEDFEACPTNNLVIETLQDLFDEQLTVHQASENLKTNNNIPPADGLVGKTLFMIIDAAKKHPEQHERLADLLIALGAEDRESKGVDMMRADRWNTWAGLPRFGMDMREEMNDDDIPRAGPHRDAQIERWKNLCRFQAVLTSTDVAVLSFRLFALWTLRECLEYPVEAHTVNEGDAAGVDLDAKIPGAAMWPIVLGDKLQRWTDAPGDRLKNNVGHGGPLWTGIADFSMDRLRFWKERFTYIAELPHLKTTTTELARSAAEHIVA</sequence>
<dbReference type="InterPro" id="IPR053204">
    <property type="entry name" value="Oxopyrrolidines_Biosynth-assoc"/>
</dbReference>
<reference evidence="1 2" key="1">
    <citation type="journal article" date="2016" name="Sci. Rep.">
        <title>Peltaster fructicola genome reveals evolution from an invasive phytopathogen to an ectophytic parasite.</title>
        <authorList>
            <person name="Xu C."/>
            <person name="Chen H."/>
            <person name="Gleason M.L."/>
            <person name="Xu J.R."/>
            <person name="Liu H."/>
            <person name="Zhang R."/>
            <person name="Sun G."/>
        </authorList>
    </citation>
    <scope>NUCLEOTIDE SEQUENCE [LARGE SCALE GENOMIC DNA]</scope>
    <source>
        <strain evidence="1 2">LNHT1506</strain>
    </source>
</reference>
<accession>A0A6H0Y5Q1</accession>